<dbReference type="GO" id="GO:0008855">
    <property type="term" value="F:exodeoxyribonuclease VII activity"/>
    <property type="evidence" value="ECO:0007669"/>
    <property type="project" value="UniProtKB-UniRule"/>
</dbReference>
<comment type="catalytic activity">
    <reaction evidence="5 6">
        <text>Exonucleolytic cleavage in either 5'- to 3'- or 3'- to 5'-direction to yield nucleoside 5'-phosphates.</text>
        <dbReference type="EC" id="3.1.11.6"/>
    </reaction>
</comment>
<dbReference type="InterPro" id="IPR025824">
    <property type="entry name" value="OB-fold_nuc-bd_dom"/>
</dbReference>
<dbReference type="EMBL" id="WEHX01000062">
    <property type="protein sequence ID" value="KAB7657057.1"/>
    <property type="molecule type" value="Genomic_DNA"/>
</dbReference>
<evidence type="ECO:0000256" key="4">
    <source>
        <dbReference type="ARBA" id="ARBA00022839"/>
    </source>
</evidence>
<dbReference type="NCBIfam" id="TIGR00237">
    <property type="entry name" value="xseA"/>
    <property type="match status" value="1"/>
</dbReference>
<name>A0A6I1EHY7_9BURK</name>
<feature type="domain" description="OB-fold nucleic acid binding" evidence="8">
    <location>
        <begin position="18"/>
        <end position="108"/>
    </location>
</feature>
<evidence type="ECO:0000313" key="9">
    <source>
        <dbReference type="EMBL" id="KAB7657057.1"/>
    </source>
</evidence>
<comment type="subcellular location">
    <subcellularLocation>
        <location evidence="5 6">Cytoplasm</location>
    </subcellularLocation>
</comment>
<dbReference type="GO" id="GO:0005737">
    <property type="term" value="C:cytoplasm"/>
    <property type="evidence" value="ECO:0007669"/>
    <property type="project" value="UniProtKB-SubCell"/>
</dbReference>
<keyword evidence="1 5" id="KW-0963">Cytoplasm</keyword>
<dbReference type="PANTHER" id="PTHR30008">
    <property type="entry name" value="EXODEOXYRIBONUCLEASE 7 LARGE SUBUNIT"/>
    <property type="match status" value="1"/>
</dbReference>
<dbReference type="Pfam" id="PF13742">
    <property type="entry name" value="tRNA_anti_2"/>
    <property type="match status" value="1"/>
</dbReference>
<evidence type="ECO:0000256" key="1">
    <source>
        <dbReference type="ARBA" id="ARBA00022490"/>
    </source>
</evidence>
<dbReference type="Proteomes" id="UP000430564">
    <property type="component" value="Unassembled WGS sequence"/>
</dbReference>
<dbReference type="InterPro" id="IPR020579">
    <property type="entry name" value="Exonuc_VII_lsu_C"/>
</dbReference>
<dbReference type="HAMAP" id="MF_00378">
    <property type="entry name" value="Exonuc_7_L"/>
    <property type="match status" value="1"/>
</dbReference>
<evidence type="ECO:0000256" key="2">
    <source>
        <dbReference type="ARBA" id="ARBA00022722"/>
    </source>
</evidence>
<dbReference type="PANTHER" id="PTHR30008:SF0">
    <property type="entry name" value="EXODEOXYRIBONUCLEASE 7 LARGE SUBUNIT"/>
    <property type="match status" value="1"/>
</dbReference>
<comment type="function">
    <text evidence="5">Bidirectionally degrades single-stranded DNA into large acid-insoluble oligonucleotides, which are then degraded further into small acid-soluble oligonucleotides.</text>
</comment>
<organism evidence="9 10">
    <name type="scientific">Sutterella seckii</name>
    <dbReference type="NCBI Taxonomy" id="1944635"/>
    <lineage>
        <taxon>Bacteria</taxon>
        <taxon>Pseudomonadati</taxon>
        <taxon>Pseudomonadota</taxon>
        <taxon>Betaproteobacteria</taxon>
        <taxon>Burkholderiales</taxon>
        <taxon>Sutterellaceae</taxon>
        <taxon>Sutterella</taxon>
    </lineage>
</organism>
<evidence type="ECO:0000256" key="3">
    <source>
        <dbReference type="ARBA" id="ARBA00022801"/>
    </source>
</evidence>
<gene>
    <name evidence="5 9" type="primary">xseA</name>
    <name evidence="9" type="ORF">GBM95_08440</name>
</gene>
<keyword evidence="4 5" id="KW-0269">Exonuclease</keyword>
<accession>A0A6I1EHY7</accession>
<feature type="domain" description="Exonuclease VII large subunit C-terminal" evidence="7">
    <location>
        <begin position="133"/>
        <end position="483"/>
    </location>
</feature>
<evidence type="ECO:0000259" key="7">
    <source>
        <dbReference type="Pfam" id="PF02601"/>
    </source>
</evidence>
<dbReference type="AlphaFoldDB" id="A0A6I1EHY7"/>
<sequence length="495" mass="54709">MNRASPDREGAIEEAKPLTVSETLTRIRNALDGVIDGLWISGEVAAVKTSGAGHVYFSIKDERGLIDCVLFGGARQGRRLFVIGDKIEIRGRTDIYAERGKLQIIASQWRPAGQGSLYEAFLRLKAKLEAEGLFDASKKRPIPGFVRRVALVTSSIAAAYGDVCRTIERRTPWVQILHVEAPVQGADAPARLIAALRAADRTGADVVLLVRGGGAYEDLQAFNDEKLARAIRAMRTPVISGVGHEADFTIADFAADLRASTPTAAAESIGPDREYWMKRLEKLFDALSGGLTREIQHAMQRFDRAQTLMPDMDLRLANAERAVSLMAERFKSADFVLRTHSERVERAAAFLADPERVLSAPERVLEDRAEQFLAMADLQEKRRGERLGWPGERLNDAIERKLGDAEREYRRALQQKPDPMRTVTQLGLRLAQAETALKLADPDRPLRAGYARISSGGRVVGAARDLSKGNAIEVRFFDGEARAVVERVSIRSEKM</sequence>
<comment type="similarity">
    <text evidence="5 6">Belongs to the XseA family.</text>
</comment>
<keyword evidence="2 5" id="KW-0540">Nuclease</keyword>
<evidence type="ECO:0000313" key="10">
    <source>
        <dbReference type="Proteomes" id="UP000430564"/>
    </source>
</evidence>
<reference evidence="9 10" key="1">
    <citation type="submission" date="2019-10" db="EMBL/GenBank/DDBJ databases">
        <title>Genome diversity of Sutterella seckii.</title>
        <authorList>
            <person name="Chaplin A.V."/>
            <person name="Sokolova S.R."/>
            <person name="Mosin K.A."/>
            <person name="Ivanova E.L."/>
            <person name="Kochetkova T.O."/>
            <person name="Goltsov A.Y."/>
            <person name="Trofimov D.Y."/>
            <person name="Efimov B.A."/>
        </authorList>
    </citation>
    <scope>NUCLEOTIDE SEQUENCE [LARGE SCALE GENOMIC DNA]</scope>
    <source>
        <strain evidence="9 10">ASD393</strain>
    </source>
</reference>
<protein>
    <recommendedName>
        <fullName evidence="5">Exodeoxyribonuclease 7 large subunit</fullName>
        <ecNumber evidence="5">3.1.11.6</ecNumber>
    </recommendedName>
    <alternativeName>
        <fullName evidence="5">Exodeoxyribonuclease VII large subunit</fullName>
        <shortName evidence="5">Exonuclease VII large subunit</shortName>
    </alternativeName>
</protein>
<dbReference type="GO" id="GO:0006308">
    <property type="term" value="P:DNA catabolic process"/>
    <property type="evidence" value="ECO:0007669"/>
    <property type="project" value="UniProtKB-UniRule"/>
</dbReference>
<evidence type="ECO:0000256" key="6">
    <source>
        <dbReference type="RuleBase" id="RU004355"/>
    </source>
</evidence>
<dbReference type="InterPro" id="IPR003753">
    <property type="entry name" value="Exonuc_VII_L"/>
</dbReference>
<comment type="subunit">
    <text evidence="5">Heterooligomer composed of large and small subunits.</text>
</comment>
<dbReference type="OrthoDB" id="9802795at2"/>
<evidence type="ECO:0000256" key="5">
    <source>
        <dbReference type="HAMAP-Rule" id="MF_00378"/>
    </source>
</evidence>
<dbReference type="Pfam" id="PF02601">
    <property type="entry name" value="Exonuc_VII_L"/>
    <property type="match status" value="1"/>
</dbReference>
<evidence type="ECO:0000259" key="8">
    <source>
        <dbReference type="Pfam" id="PF13742"/>
    </source>
</evidence>
<dbReference type="GO" id="GO:0009318">
    <property type="term" value="C:exodeoxyribonuclease VII complex"/>
    <property type="evidence" value="ECO:0007669"/>
    <property type="project" value="UniProtKB-UniRule"/>
</dbReference>
<comment type="caution">
    <text evidence="9">The sequence shown here is derived from an EMBL/GenBank/DDBJ whole genome shotgun (WGS) entry which is preliminary data.</text>
</comment>
<dbReference type="CDD" id="cd04489">
    <property type="entry name" value="ExoVII_LU_OBF"/>
    <property type="match status" value="1"/>
</dbReference>
<proteinExistence type="inferred from homology"/>
<dbReference type="GO" id="GO:0003676">
    <property type="term" value="F:nucleic acid binding"/>
    <property type="evidence" value="ECO:0007669"/>
    <property type="project" value="InterPro"/>
</dbReference>
<dbReference type="EC" id="3.1.11.6" evidence="5"/>
<keyword evidence="3 5" id="KW-0378">Hydrolase</keyword>